<dbReference type="Proteomes" id="UP000006201">
    <property type="component" value="Unassembled WGS sequence"/>
</dbReference>
<reference evidence="2 3" key="1">
    <citation type="submission" date="2006-02" db="EMBL/GenBank/DDBJ databases">
        <authorList>
            <person name="Moran M.A."/>
            <person name="Kjelleberg S."/>
            <person name="Egan S."/>
            <person name="Saunders N."/>
            <person name="Thomas T."/>
            <person name="Ferriera S."/>
            <person name="Johnson J."/>
            <person name="Kravitz S."/>
            <person name="Halpern A."/>
            <person name="Remington K."/>
            <person name="Beeson K."/>
            <person name="Tran B."/>
            <person name="Rogers Y.-H."/>
            <person name="Friedman R."/>
            <person name="Venter J.C."/>
        </authorList>
    </citation>
    <scope>NUCLEOTIDE SEQUENCE [LARGE SCALE GENOMIC DNA]</scope>
    <source>
        <strain evidence="2 3">D2</strain>
    </source>
</reference>
<evidence type="ECO:0000313" key="2">
    <source>
        <dbReference type="EMBL" id="EAR27269.1"/>
    </source>
</evidence>
<name>A4CCH6_9GAMM</name>
<protein>
    <submittedName>
        <fullName evidence="2">Uncharacterized protein</fullName>
    </submittedName>
</protein>
<keyword evidence="1" id="KW-0472">Membrane</keyword>
<dbReference type="EMBL" id="AAOH01000006">
    <property type="protein sequence ID" value="EAR27269.1"/>
    <property type="molecule type" value="Genomic_DNA"/>
</dbReference>
<comment type="caution">
    <text evidence="2">The sequence shown here is derived from an EMBL/GenBank/DDBJ whole genome shotgun (WGS) entry which is preliminary data.</text>
</comment>
<dbReference type="HOGENOM" id="CLU_2772856_0_0_6"/>
<keyword evidence="3" id="KW-1185">Reference proteome</keyword>
<feature type="transmembrane region" description="Helical" evidence="1">
    <location>
        <begin position="30"/>
        <end position="52"/>
    </location>
</feature>
<evidence type="ECO:0000256" key="1">
    <source>
        <dbReference type="SAM" id="Phobius"/>
    </source>
</evidence>
<proteinExistence type="predicted"/>
<keyword evidence="1" id="KW-0812">Transmembrane</keyword>
<sequence length="69" mass="7832">MKFLVYKSTVLLIDTRLALALWLVGSTVDFVVSLLLHPLSAVMIAQLTRLYFIFVVNWVKRIIVPVGQT</sequence>
<gene>
    <name evidence="2" type="ORF">PTD2_14557</name>
</gene>
<organism evidence="2 3">
    <name type="scientific">Pseudoalteromonas tunicata D2</name>
    <dbReference type="NCBI Taxonomy" id="87626"/>
    <lineage>
        <taxon>Bacteria</taxon>
        <taxon>Pseudomonadati</taxon>
        <taxon>Pseudomonadota</taxon>
        <taxon>Gammaproteobacteria</taxon>
        <taxon>Alteromonadales</taxon>
        <taxon>Pseudoalteromonadaceae</taxon>
        <taxon>Pseudoalteromonas</taxon>
    </lineage>
</organism>
<keyword evidence="1" id="KW-1133">Transmembrane helix</keyword>
<evidence type="ECO:0000313" key="3">
    <source>
        <dbReference type="Proteomes" id="UP000006201"/>
    </source>
</evidence>
<accession>A4CCH6</accession>
<dbReference type="AlphaFoldDB" id="A4CCH6"/>